<protein>
    <submittedName>
        <fullName evidence="3">Endonuclease/exonuclease/phosphatase family protein</fullName>
    </submittedName>
</protein>
<keyword evidence="3" id="KW-0378">Hydrolase</keyword>
<feature type="transmembrane region" description="Helical" evidence="1">
    <location>
        <begin position="12"/>
        <end position="31"/>
    </location>
</feature>
<evidence type="ECO:0000313" key="3">
    <source>
        <dbReference type="EMBL" id="MBW8686209.1"/>
    </source>
</evidence>
<dbReference type="InterPro" id="IPR051916">
    <property type="entry name" value="GPI-anchor_lipid_remodeler"/>
</dbReference>
<dbReference type="RefSeq" id="WP_220251526.1">
    <property type="nucleotide sequence ID" value="NZ_JAICCF010000003.1"/>
</dbReference>
<keyword evidence="1" id="KW-1133">Transmembrane helix</keyword>
<feature type="transmembrane region" description="Helical" evidence="1">
    <location>
        <begin position="37"/>
        <end position="63"/>
    </location>
</feature>
<gene>
    <name evidence="3" type="ORF">K1Y79_17860</name>
</gene>
<comment type="caution">
    <text evidence="3">The sequence shown here is derived from an EMBL/GenBank/DDBJ whole genome shotgun (WGS) entry which is preliminary data.</text>
</comment>
<dbReference type="CDD" id="cd09084">
    <property type="entry name" value="EEP-2"/>
    <property type="match status" value="1"/>
</dbReference>
<feature type="transmembrane region" description="Helical" evidence="1">
    <location>
        <begin position="70"/>
        <end position="89"/>
    </location>
</feature>
<evidence type="ECO:0000313" key="4">
    <source>
        <dbReference type="Proteomes" id="UP000812961"/>
    </source>
</evidence>
<proteinExistence type="predicted"/>
<sequence>MLFVSKFLPRLLIFGNVLITISLLLSAWLPYLNPQQYWLSGFAGLTFLICWGINLAFLILWLVLKNRRRYAFISLAGILFSLNALYTSIGTNLRSTPLPEGKTDKQFTLMTFNASNMGLDDYQENPFLQGAIYQMLQEASPDILCMQEFYTNKGPGFTNHIDSIRNTLHYPYHFFTNDMGHWDYWQYGIILFSRLPILRASRIPCGYSSAGSGSSFLQADLLVAGDTVRVITVQLKSYMFKGRDYDLLEKGNGSFSAIRSLAAKMKHTIHKRAAQSQQLAGLITQSPYKVIVCGDFNDTPVSYTYNTISMNMQDAFLHKGRGIGRTLSFLAPTLRIDYILAQRPIKIRSYNTFYKEGFQHVPVMTSLSL</sequence>
<name>A0ABS7GEV9_9BACT</name>
<feature type="domain" description="Endonuclease/exonuclease/phosphatase" evidence="2">
    <location>
        <begin position="111"/>
        <end position="351"/>
    </location>
</feature>
<organism evidence="3 4">
    <name type="scientific">Chitinophaga rhizophila</name>
    <dbReference type="NCBI Taxonomy" id="2866212"/>
    <lineage>
        <taxon>Bacteria</taxon>
        <taxon>Pseudomonadati</taxon>
        <taxon>Bacteroidota</taxon>
        <taxon>Chitinophagia</taxon>
        <taxon>Chitinophagales</taxon>
        <taxon>Chitinophagaceae</taxon>
        <taxon>Chitinophaga</taxon>
    </lineage>
</organism>
<dbReference type="PANTHER" id="PTHR14859:SF15">
    <property type="entry name" value="ENDONUCLEASE_EXONUCLEASE_PHOSPHATASE DOMAIN-CONTAINING PROTEIN"/>
    <property type="match status" value="1"/>
</dbReference>
<accession>A0ABS7GEV9</accession>
<evidence type="ECO:0000259" key="2">
    <source>
        <dbReference type="Pfam" id="PF03372"/>
    </source>
</evidence>
<dbReference type="PANTHER" id="PTHR14859">
    <property type="entry name" value="CALCOFLUOR WHITE HYPERSENSITIVE PROTEIN PRECURSOR"/>
    <property type="match status" value="1"/>
</dbReference>
<keyword evidence="3" id="KW-0255">Endonuclease</keyword>
<dbReference type="SUPFAM" id="SSF56219">
    <property type="entry name" value="DNase I-like"/>
    <property type="match status" value="1"/>
</dbReference>
<keyword evidence="1" id="KW-0472">Membrane</keyword>
<dbReference type="Proteomes" id="UP000812961">
    <property type="component" value="Unassembled WGS sequence"/>
</dbReference>
<dbReference type="Pfam" id="PF03372">
    <property type="entry name" value="Exo_endo_phos"/>
    <property type="match status" value="1"/>
</dbReference>
<dbReference type="GO" id="GO:0004519">
    <property type="term" value="F:endonuclease activity"/>
    <property type="evidence" value="ECO:0007669"/>
    <property type="project" value="UniProtKB-KW"/>
</dbReference>
<dbReference type="InterPro" id="IPR005135">
    <property type="entry name" value="Endo/exonuclease/phosphatase"/>
</dbReference>
<keyword evidence="1" id="KW-0812">Transmembrane</keyword>
<keyword evidence="4" id="KW-1185">Reference proteome</keyword>
<evidence type="ECO:0000256" key="1">
    <source>
        <dbReference type="SAM" id="Phobius"/>
    </source>
</evidence>
<dbReference type="InterPro" id="IPR036691">
    <property type="entry name" value="Endo/exonu/phosph_ase_sf"/>
</dbReference>
<dbReference type="EMBL" id="JAICCF010000003">
    <property type="protein sequence ID" value="MBW8686209.1"/>
    <property type="molecule type" value="Genomic_DNA"/>
</dbReference>
<dbReference type="Gene3D" id="3.60.10.10">
    <property type="entry name" value="Endonuclease/exonuclease/phosphatase"/>
    <property type="match status" value="1"/>
</dbReference>
<keyword evidence="3" id="KW-0540">Nuclease</keyword>
<reference evidence="3 4" key="1">
    <citation type="submission" date="2021-08" db="EMBL/GenBank/DDBJ databases">
        <title>The genome sequence of Chitinophaga sp. B61.</title>
        <authorList>
            <person name="Zhang X."/>
        </authorList>
    </citation>
    <scope>NUCLEOTIDE SEQUENCE [LARGE SCALE GENOMIC DNA]</scope>
    <source>
        <strain evidence="3 4">B61</strain>
    </source>
</reference>